<feature type="domain" description="Glucose-methanol-choline oxidoreductase N-terminal" evidence="6">
    <location>
        <begin position="232"/>
        <end position="317"/>
    </location>
</feature>
<keyword evidence="4" id="KW-0274">FAD</keyword>
<dbReference type="AlphaFoldDB" id="A0A2N7X702"/>
<name>A0A2N7X702_9BURK</name>
<dbReference type="Pfam" id="PF00732">
    <property type="entry name" value="GMC_oxred_N"/>
    <property type="match status" value="1"/>
</dbReference>
<dbReference type="InterPro" id="IPR051473">
    <property type="entry name" value="P2Ox-like"/>
</dbReference>
<evidence type="ECO:0000259" key="6">
    <source>
        <dbReference type="Pfam" id="PF00732"/>
    </source>
</evidence>
<gene>
    <name evidence="8" type="ORF">C0Z20_07975</name>
</gene>
<dbReference type="PANTHER" id="PTHR42784:SF1">
    <property type="entry name" value="PYRANOSE 2-OXIDASE"/>
    <property type="match status" value="1"/>
</dbReference>
<comment type="caution">
    <text evidence="8">The sequence shown here is derived from an EMBL/GenBank/DDBJ whole genome shotgun (WGS) entry which is preliminary data.</text>
</comment>
<evidence type="ECO:0000256" key="1">
    <source>
        <dbReference type="ARBA" id="ARBA00001974"/>
    </source>
</evidence>
<evidence type="ECO:0000313" key="8">
    <source>
        <dbReference type="EMBL" id="PMS37255.1"/>
    </source>
</evidence>
<protein>
    <submittedName>
        <fullName evidence="8">GMC family oxidoreductase</fullName>
    </submittedName>
</protein>
<keyword evidence="3" id="KW-0285">Flavoprotein</keyword>
<evidence type="ECO:0000256" key="4">
    <source>
        <dbReference type="ARBA" id="ARBA00022827"/>
    </source>
</evidence>
<dbReference type="EMBL" id="PNYC01000004">
    <property type="protein sequence ID" value="PMS37255.1"/>
    <property type="molecule type" value="Genomic_DNA"/>
</dbReference>
<dbReference type="OrthoDB" id="9787779at2"/>
<dbReference type="Proteomes" id="UP000235777">
    <property type="component" value="Unassembled WGS sequence"/>
</dbReference>
<dbReference type="Pfam" id="PF05199">
    <property type="entry name" value="GMC_oxred_C"/>
    <property type="match status" value="1"/>
</dbReference>
<evidence type="ECO:0000256" key="3">
    <source>
        <dbReference type="ARBA" id="ARBA00022630"/>
    </source>
</evidence>
<dbReference type="InterPro" id="IPR007867">
    <property type="entry name" value="GMC_OxRtase_C"/>
</dbReference>
<dbReference type="GO" id="GO:0016614">
    <property type="term" value="F:oxidoreductase activity, acting on CH-OH group of donors"/>
    <property type="evidence" value="ECO:0007669"/>
    <property type="project" value="InterPro"/>
</dbReference>
<comment type="similarity">
    <text evidence="2">Belongs to the GMC oxidoreductase family.</text>
</comment>
<accession>A0A2N7X702</accession>
<dbReference type="SUPFAM" id="SSF54373">
    <property type="entry name" value="FAD-linked reductases, C-terminal domain"/>
    <property type="match status" value="1"/>
</dbReference>
<evidence type="ECO:0000313" key="9">
    <source>
        <dbReference type="Proteomes" id="UP000235777"/>
    </source>
</evidence>
<keyword evidence="9" id="KW-1185">Reference proteome</keyword>
<evidence type="ECO:0000259" key="7">
    <source>
        <dbReference type="Pfam" id="PF05199"/>
    </source>
</evidence>
<dbReference type="InterPro" id="IPR000172">
    <property type="entry name" value="GMC_OxRdtase_N"/>
</dbReference>
<dbReference type="InterPro" id="IPR036188">
    <property type="entry name" value="FAD/NAD-bd_sf"/>
</dbReference>
<dbReference type="SUPFAM" id="SSF51905">
    <property type="entry name" value="FAD/NAD(P)-binding domain"/>
    <property type="match status" value="1"/>
</dbReference>
<evidence type="ECO:0000256" key="2">
    <source>
        <dbReference type="ARBA" id="ARBA00010790"/>
    </source>
</evidence>
<dbReference type="Gene3D" id="3.50.50.60">
    <property type="entry name" value="FAD/NAD(P)-binding domain"/>
    <property type="match status" value="2"/>
</dbReference>
<evidence type="ECO:0000256" key="5">
    <source>
        <dbReference type="ARBA" id="ARBA00023002"/>
    </source>
</evidence>
<organism evidence="8 9">
    <name type="scientific">Trinickia symbiotica</name>
    <dbReference type="NCBI Taxonomy" id="863227"/>
    <lineage>
        <taxon>Bacteria</taxon>
        <taxon>Pseudomonadati</taxon>
        <taxon>Pseudomonadota</taxon>
        <taxon>Betaproteobacteria</taxon>
        <taxon>Burkholderiales</taxon>
        <taxon>Burkholderiaceae</taxon>
        <taxon>Trinickia</taxon>
    </lineage>
</organism>
<keyword evidence="5" id="KW-0560">Oxidoreductase</keyword>
<comment type="cofactor">
    <cofactor evidence="1">
        <name>FAD</name>
        <dbReference type="ChEBI" id="CHEBI:57692"/>
    </cofactor>
</comment>
<dbReference type="RefSeq" id="WP_018439771.1">
    <property type="nucleotide sequence ID" value="NZ_KB890166.1"/>
</dbReference>
<dbReference type="GO" id="GO:0050660">
    <property type="term" value="F:flavin adenine dinucleotide binding"/>
    <property type="evidence" value="ECO:0007669"/>
    <property type="project" value="InterPro"/>
</dbReference>
<proteinExistence type="inferred from homology"/>
<feature type="domain" description="Glucose-methanol-choline oxidoreductase C-terminal" evidence="7">
    <location>
        <begin position="441"/>
        <end position="522"/>
    </location>
</feature>
<reference evidence="8 9" key="1">
    <citation type="submission" date="2018-01" db="EMBL/GenBank/DDBJ databases">
        <title>Whole genome analyses suggest that Burkholderia sensu lato contains two further novel genera in the rhizoxinica-symbiotica group Mycetohabitans gen. nov., and Trinickia gen. nov.: implications for the evolution of diazotrophy and nodulation in the Burkholderiaceae.</title>
        <authorList>
            <person name="Estrada-de los Santos P."/>
            <person name="Palmer M."/>
            <person name="Chavez-Ramirez B."/>
            <person name="Beukes C."/>
            <person name="Steenkamp E.T."/>
            <person name="Hirsch A.M."/>
            <person name="Manyaka P."/>
            <person name="Maluk M."/>
            <person name="Lafos M."/>
            <person name="Crook M."/>
            <person name="Gross E."/>
            <person name="Simon M.F."/>
            <person name="Bueno dos Reis Junior F."/>
            <person name="Poole P.S."/>
            <person name="Venter S.N."/>
            <person name="James E.K."/>
        </authorList>
    </citation>
    <scope>NUCLEOTIDE SEQUENCE [LARGE SCALE GENOMIC DNA]</scope>
    <source>
        <strain evidence="8 9">JPY 581</strain>
    </source>
</reference>
<dbReference type="PANTHER" id="PTHR42784">
    <property type="entry name" value="PYRANOSE 2-OXIDASE"/>
    <property type="match status" value="1"/>
</dbReference>
<sequence length="533" mass="57937">MANNTSADVVVVGSGVAGGLVAHQLALAGASVIVLEAGPRIPRWQIVENFRNSPAKADFATPYPSMRYAPHPEYAPPNGYLVQKGDYPYDSQYLRVVGGTTWHWAAATWRLVPSDFKLKSLYGVGSDWPYPYDTLEPWYYAAEVQLGVSGPDLSIDLGSPRAKPYPMPQLPLSYLDARFTETLNANGFKVVPEPVARNSLPYDERPTCCGNNNCMPICPIAAMYNGIVHVEKAEQAGAQLVPQAIVYRIEVDDKGLVAAVHYKDPSGGSTRVTGKLFVLAANGIETPKLMLMSTSDKFRRGVGNSSDQVGRNLMDHPGTGVSFLANEALWPGRGPMEMTSVVNFRDGKFRSDYAAKKLHLSNGVPTMAITAALLKRGVTGGELDREIRDRASRTLTINSFHEILPEPRNRIVPSADHKDALGIPQPEIYYSIGDYVKKSAAHTHELYAQIAGLFGGMEVTFDDHFAPNNHIMGTTIMGSDPADSVVDADCRTHDHRNLFLATSGVMPSAASVNCTLTLAALALRLADKLKHEL</sequence>
<dbReference type="STRING" id="863227.GCA_000373005_01234"/>